<dbReference type="PANTHER" id="PTHR43701:SF2">
    <property type="entry name" value="MEMBRANE TRANSPORTER PROTEIN YJNA-RELATED"/>
    <property type="match status" value="1"/>
</dbReference>
<dbReference type="InterPro" id="IPR051598">
    <property type="entry name" value="TSUP/Inactive_protease-like"/>
</dbReference>
<protein>
    <recommendedName>
        <fullName evidence="5">Probable membrane transporter protein</fullName>
    </recommendedName>
</protein>
<gene>
    <name evidence="6" type="ORF">ENV75_03060</name>
</gene>
<feature type="transmembrane region" description="Helical" evidence="5">
    <location>
        <begin position="223"/>
        <end position="244"/>
    </location>
</feature>
<reference evidence="6" key="1">
    <citation type="journal article" date="2020" name="mSystems">
        <title>Genome- and Community-Level Interaction Insights into Carbon Utilization and Element Cycling Functions of Hydrothermarchaeota in Hydrothermal Sediment.</title>
        <authorList>
            <person name="Zhou Z."/>
            <person name="Liu Y."/>
            <person name="Xu W."/>
            <person name="Pan J."/>
            <person name="Luo Z.H."/>
            <person name="Li M."/>
        </authorList>
    </citation>
    <scope>NUCLEOTIDE SEQUENCE [LARGE SCALE GENOMIC DNA]</scope>
    <source>
        <strain evidence="6">SpSt-788</strain>
    </source>
</reference>
<dbReference type="InterPro" id="IPR002781">
    <property type="entry name" value="TM_pro_TauE-like"/>
</dbReference>
<keyword evidence="3 5" id="KW-1133">Transmembrane helix</keyword>
<feature type="transmembrane region" description="Helical" evidence="5">
    <location>
        <begin position="74"/>
        <end position="92"/>
    </location>
</feature>
<proteinExistence type="inferred from homology"/>
<feature type="transmembrane region" description="Helical" evidence="5">
    <location>
        <begin position="191"/>
        <end position="211"/>
    </location>
</feature>
<organism evidence="6">
    <name type="scientific">Thermodesulfovibrio aggregans</name>
    <dbReference type="NCBI Taxonomy" id="86166"/>
    <lineage>
        <taxon>Bacteria</taxon>
        <taxon>Pseudomonadati</taxon>
        <taxon>Nitrospirota</taxon>
        <taxon>Thermodesulfovibrionia</taxon>
        <taxon>Thermodesulfovibrionales</taxon>
        <taxon>Thermodesulfovibrionaceae</taxon>
        <taxon>Thermodesulfovibrio</taxon>
    </lineage>
</organism>
<dbReference type="GO" id="GO:0005886">
    <property type="term" value="C:plasma membrane"/>
    <property type="evidence" value="ECO:0007669"/>
    <property type="project" value="UniProtKB-SubCell"/>
</dbReference>
<accession>A0A7C4AJ93</accession>
<feature type="transmembrane region" description="Helical" evidence="5">
    <location>
        <begin position="98"/>
        <end position="115"/>
    </location>
</feature>
<comment type="caution">
    <text evidence="6">The sequence shown here is derived from an EMBL/GenBank/DDBJ whole genome shotgun (WGS) entry which is preliminary data.</text>
</comment>
<sequence length="245" mass="26461">MENIVIIVGLAILSFISGMLGLGVAFAAIPFLGLFMQDLVHQIQPLSLLLNGVTALLSTFGFARSGFVDWKKAIILSLITTASAPVGAYIVQFVEQKIVWIIYFTAVFYLAYRLFKPVKTSQEIENFKLAALLAIPISILSGFLGVGPGFLLMPTLIIVGFEPKKAAGINAFAVCPPSFSALIPHLSTAEWNLSLTLALVCVGAVFSFLGARTTSLFVPSIRIKQIFAVLILAVTAYKMLSIFLR</sequence>
<comment type="subcellular location">
    <subcellularLocation>
        <location evidence="5">Cell membrane</location>
        <topology evidence="5">Multi-pass membrane protein</topology>
    </subcellularLocation>
    <subcellularLocation>
        <location evidence="1">Membrane</location>
        <topology evidence="1">Multi-pass membrane protein</topology>
    </subcellularLocation>
</comment>
<evidence type="ECO:0000256" key="2">
    <source>
        <dbReference type="ARBA" id="ARBA00022692"/>
    </source>
</evidence>
<comment type="similarity">
    <text evidence="5">Belongs to the 4-toluene sulfonate uptake permease (TSUP) (TC 2.A.102) family.</text>
</comment>
<evidence type="ECO:0000256" key="3">
    <source>
        <dbReference type="ARBA" id="ARBA00022989"/>
    </source>
</evidence>
<dbReference type="PANTHER" id="PTHR43701">
    <property type="entry name" value="MEMBRANE TRANSPORTER PROTEIN MJ0441-RELATED"/>
    <property type="match status" value="1"/>
</dbReference>
<evidence type="ECO:0000256" key="1">
    <source>
        <dbReference type="ARBA" id="ARBA00004141"/>
    </source>
</evidence>
<feature type="transmembrane region" description="Helical" evidence="5">
    <location>
        <begin position="127"/>
        <end position="146"/>
    </location>
</feature>
<dbReference type="Pfam" id="PF01925">
    <property type="entry name" value="TauE"/>
    <property type="match status" value="1"/>
</dbReference>
<evidence type="ECO:0000313" key="6">
    <source>
        <dbReference type="EMBL" id="HGG99416.1"/>
    </source>
</evidence>
<keyword evidence="2 5" id="KW-0812">Transmembrane</keyword>
<dbReference type="AlphaFoldDB" id="A0A7C4AJ93"/>
<keyword evidence="5" id="KW-1003">Cell membrane</keyword>
<evidence type="ECO:0000256" key="4">
    <source>
        <dbReference type="ARBA" id="ARBA00023136"/>
    </source>
</evidence>
<name>A0A7C4AJ93_9BACT</name>
<feature type="transmembrane region" description="Helical" evidence="5">
    <location>
        <begin position="43"/>
        <end position="62"/>
    </location>
</feature>
<dbReference type="EMBL" id="DTHO01000023">
    <property type="protein sequence ID" value="HGG99416.1"/>
    <property type="molecule type" value="Genomic_DNA"/>
</dbReference>
<evidence type="ECO:0000256" key="5">
    <source>
        <dbReference type="RuleBase" id="RU363041"/>
    </source>
</evidence>
<keyword evidence="4 5" id="KW-0472">Membrane</keyword>